<proteinExistence type="inferred from homology"/>
<dbReference type="PANTHER" id="PTHR11414">
    <property type="entry name" value="CYSTATIN FAMILY MEMBER"/>
    <property type="match status" value="1"/>
</dbReference>
<dbReference type="AlphaFoldDB" id="A0A2P6N2Z4"/>
<dbReference type="InParanoid" id="A0A2P6N2Z4"/>
<dbReference type="Proteomes" id="UP000241769">
    <property type="component" value="Unassembled WGS sequence"/>
</dbReference>
<dbReference type="GO" id="GO:0004869">
    <property type="term" value="F:cysteine-type endopeptidase inhibitor activity"/>
    <property type="evidence" value="ECO:0007669"/>
    <property type="project" value="UniProtKB-KW"/>
</dbReference>
<feature type="compositionally biased region" description="Polar residues" evidence="6">
    <location>
        <begin position="1"/>
        <end position="16"/>
    </location>
</feature>
<organism evidence="8 9">
    <name type="scientific">Planoprotostelium fungivorum</name>
    <dbReference type="NCBI Taxonomy" id="1890364"/>
    <lineage>
        <taxon>Eukaryota</taxon>
        <taxon>Amoebozoa</taxon>
        <taxon>Evosea</taxon>
        <taxon>Variosea</taxon>
        <taxon>Cavosteliida</taxon>
        <taxon>Cavosteliaceae</taxon>
        <taxon>Planoprotostelium</taxon>
    </lineage>
</organism>
<evidence type="ECO:0000256" key="2">
    <source>
        <dbReference type="ARBA" id="ARBA00009403"/>
    </source>
</evidence>
<dbReference type="Pfam" id="PF00031">
    <property type="entry name" value="Cystatin"/>
    <property type="match status" value="1"/>
</dbReference>
<evidence type="ECO:0000259" key="7">
    <source>
        <dbReference type="SMART" id="SM00043"/>
    </source>
</evidence>
<keyword evidence="3" id="KW-0963">Cytoplasm</keyword>
<feature type="domain" description="Cystatin" evidence="7">
    <location>
        <begin position="51"/>
        <end position="145"/>
    </location>
</feature>
<gene>
    <name evidence="8" type="ORF">PROFUN_13810</name>
</gene>
<dbReference type="InterPro" id="IPR018073">
    <property type="entry name" value="Prot_inh_cystat_CS"/>
</dbReference>
<comment type="similarity">
    <text evidence="2">Belongs to the cystatin family.</text>
</comment>
<dbReference type="Gene3D" id="3.10.450.10">
    <property type="match status" value="1"/>
</dbReference>
<evidence type="ECO:0000256" key="5">
    <source>
        <dbReference type="ARBA" id="ARBA00022704"/>
    </source>
</evidence>
<dbReference type="EMBL" id="MDYQ01000230">
    <property type="protein sequence ID" value="PRP78314.1"/>
    <property type="molecule type" value="Genomic_DNA"/>
</dbReference>
<feature type="region of interest" description="Disordered" evidence="6">
    <location>
        <begin position="1"/>
        <end position="61"/>
    </location>
</feature>
<keyword evidence="5" id="KW-0789">Thiol protease inhibitor</keyword>
<dbReference type="STRING" id="1890364.A0A2P6N2Z4"/>
<dbReference type="SMART" id="SM00043">
    <property type="entry name" value="CY"/>
    <property type="match status" value="1"/>
</dbReference>
<evidence type="ECO:0000313" key="8">
    <source>
        <dbReference type="EMBL" id="PRP78314.1"/>
    </source>
</evidence>
<dbReference type="PRINTS" id="PR00295">
    <property type="entry name" value="STEFINA"/>
</dbReference>
<dbReference type="GO" id="GO:0005829">
    <property type="term" value="C:cytosol"/>
    <property type="evidence" value="ECO:0007669"/>
    <property type="project" value="TreeGrafter"/>
</dbReference>
<keyword evidence="9" id="KW-1185">Reference proteome</keyword>
<name>A0A2P6N2Z4_9EUKA</name>
<dbReference type="PROSITE" id="PS00287">
    <property type="entry name" value="CYSTATIN"/>
    <property type="match status" value="1"/>
</dbReference>
<protein>
    <submittedName>
        <fullName evidence="8">Cystatin-B-like</fullName>
    </submittedName>
</protein>
<keyword evidence="4" id="KW-0646">Protease inhibitor</keyword>
<sequence length="145" mass="16157">MSSLNRTPHSTLSVAKSTKVESCPRQLSKKEVTQSTAETTNRRSHTTMPNNVPGGVSDVLPADDTAIDVANRVKSQVEEKTSRTFSTYQTHSYAKQVVAGMNYFIKIKVGDNEFIHVRVFRSLQAEYSVHGLQEGKTESDELAYF</sequence>
<dbReference type="OrthoDB" id="30696at2759"/>
<dbReference type="InterPro" id="IPR001713">
    <property type="entry name" value="Prot_inh_stefin"/>
</dbReference>
<accession>A0A2P6N2Z4</accession>
<evidence type="ECO:0000256" key="4">
    <source>
        <dbReference type="ARBA" id="ARBA00022690"/>
    </source>
</evidence>
<evidence type="ECO:0000313" key="9">
    <source>
        <dbReference type="Proteomes" id="UP000241769"/>
    </source>
</evidence>
<evidence type="ECO:0000256" key="6">
    <source>
        <dbReference type="SAM" id="MobiDB-lite"/>
    </source>
</evidence>
<dbReference type="FunCoup" id="A0A2P6N2Z4">
    <property type="interactions" value="11"/>
</dbReference>
<dbReference type="CDD" id="cd00042">
    <property type="entry name" value="CY"/>
    <property type="match status" value="1"/>
</dbReference>
<evidence type="ECO:0000256" key="3">
    <source>
        <dbReference type="ARBA" id="ARBA00022490"/>
    </source>
</evidence>
<dbReference type="InterPro" id="IPR046350">
    <property type="entry name" value="Cystatin_sf"/>
</dbReference>
<reference evidence="8 9" key="1">
    <citation type="journal article" date="2018" name="Genome Biol. Evol.">
        <title>Multiple Roots of Fruiting Body Formation in Amoebozoa.</title>
        <authorList>
            <person name="Hillmann F."/>
            <person name="Forbes G."/>
            <person name="Novohradska S."/>
            <person name="Ferling I."/>
            <person name="Riege K."/>
            <person name="Groth M."/>
            <person name="Westermann M."/>
            <person name="Marz M."/>
            <person name="Spaller T."/>
            <person name="Winckler T."/>
            <person name="Schaap P."/>
            <person name="Glockner G."/>
        </authorList>
    </citation>
    <scope>NUCLEOTIDE SEQUENCE [LARGE SCALE GENOMIC DNA]</scope>
    <source>
        <strain evidence="8 9">Jena</strain>
    </source>
</reference>
<evidence type="ECO:0000256" key="1">
    <source>
        <dbReference type="ARBA" id="ARBA00004496"/>
    </source>
</evidence>
<dbReference type="InterPro" id="IPR000010">
    <property type="entry name" value="Cystatin_dom"/>
</dbReference>
<dbReference type="FunFam" id="3.10.450.10:FF:000001">
    <property type="entry name" value="Cystatin-A"/>
    <property type="match status" value="1"/>
</dbReference>
<comment type="caution">
    <text evidence="8">The sequence shown here is derived from an EMBL/GenBank/DDBJ whole genome shotgun (WGS) entry which is preliminary data.</text>
</comment>
<comment type="subcellular location">
    <subcellularLocation>
        <location evidence="1">Cytoplasm</location>
    </subcellularLocation>
</comment>
<dbReference type="SUPFAM" id="SSF54403">
    <property type="entry name" value="Cystatin/monellin"/>
    <property type="match status" value="1"/>
</dbReference>
<dbReference type="PANTHER" id="PTHR11414:SF21">
    <property type="entry name" value="CYSTATIN 14A, TANDEM DUPLICATE 1-RELATED"/>
    <property type="match status" value="1"/>
</dbReference>